<reference evidence="1" key="1">
    <citation type="journal article" date="2021" name="Proc. Natl. Acad. Sci. U.S.A.">
        <title>A Catalog of Tens of Thousands of Viruses from Human Metagenomes Reveals Hidden Associations with Chronic Diseases.</title>
        <authorList>
            <person name="Tisza M.J."/>
            <person name="Buck C.B."/>
        </authorList>
    </citation>
    <scope>NUCLEOTIDE SEQUENCE</scope>
    <source>
        <strain evidence="1">CtCCX1</strain>
    </source>
</reference>
<sequence length="41" mass="4662">MILACLSSLIGLKNNQSLHICHKIGTVFVFLKGEERLFMKK</sequence>
<accession>A0A8S5LDS2</accession>
<proteinExistence type="predicted"/>
<dbReference type="EMBL" id="BK014690">
    <property type="protein sequence ID" value="DAD68041.1"/>
    <property type="molecule type" value="Genomic_DNA"/>
</dbReference>
<organism evidence="1">
    <name type="scientific">Siphoviridae sp. ctCCX1</name>
    <dbReference type="NCBI Taxonomy" id="2823567"/>
    <lineage>
        <taxon>Viruses</taxon>
        <taxon>Duplodnaviria</taxon>
        <taxon>Heunggongvirae</taxon>
        <taxon>Uroviricota</taxon>
        <taxon>Caudoviricetes</taxon>
    </lineage>
</organism>
<protein>
    <submittedName>
        <fullName evidence="1">Uncharacterized protein</fullName>
    </submittedName>
</protein>
<name>A0A8S5LDS2_9CAUD</name>
<evidence type="ECO:0000313" key="1">
    <source>
        <dbReference type="EMBL" id="DAD68041.1"/>
    </source>
</evidence>